<sequence>MGIALFALFVGLPIAEIATFIKVGEAIGAGPTVGLVILSALAGIALIRFQGLITLTRARAALDAGTLPVKEIFDGACLLASGFLLAIPGFVTDVAALLLLIAPIRDALRGVLAKRLQTSVSLHGLDLQGGAQAPFGPGSGLGPQPGGGKGPVIDGDFVEVEVEASAEKTPPVDLTKTKDTNPWAKKS</sequence>
<dbReference type="HOGENOM" id="CLU_085083_0_1_5"/>
<keyword evidence="4" id="KW-1185">Reference proteome</keyword>
<evidence type="ECO:0000313" key="4">
    <source>
        <dbReference type="Proteomes" id="UP000001929"/>
    </source>
</evidence>
<organism evidence="3 4">
    <name type="scientific">Rhodospirillum rubrum (strain ATCC 11170 / ATH 1.1.1 / DSM 467 / LMG 4362 / NCIMB 8255 / S1)</name>
    <dbReference type="NCBI Taxonomy" id="269796"/>
    <lineage>
        <taxon>Bacteria</taxon>
        <taxon>Pseudomonadati</taxon>
        <taxon>Pseudomonadota</taxon>
        <taxon>Alphaproteobacteria</taxon>
        <taxon>Rhodospirillales</taxon>
        <taxon>Rhodospirillaceae</taxon>
        <taxon>Rhodospirillum</taxon>
    </lineage>
</organism>
<dbReference type="Proteomes" id="UP000001929">
    <property type="component" value="Chromosome"/>
</dbReference>
<dbReference type="PANTHER" id="PTHR35335:SF1">
    <property type="entry name" value="UPF0716 PROTEIN FXSA"/>
    <property type="match status" value="1"/>
</dbReference>
<dbReference type="EMBL" id="CP000230">
    <property type="protein sequence ID" value="ABC24403.1"/>
    <property type="molecule type" value="Genomic_DNA"/>
</dbReference>
<feature type="transmembrane region" description="Helical" evidence="2">
    <location>
        <begin position="33"/>
        <end position="55"/>
    </location>
</feature>
<dbReference type="GO" id="GO:0016020">
    <property type="term" value="C:membrane"/>
    <property type="evidence" value="ECO:0007669"/>
    <property type="project" value="InterPro"/>
</dbReference>
<dbReference type="RefSeq" id="WP_011391356.1">
    <property type="nucleotide sequence ID" value="NC_007643.1"/>
</dbReference>
<feature type="compositionally biased region" description="Gly residues" evidence="1">
    <location>
        <begin position="137"/>
        <end position="150"/>
    </location>
</feature>
<protein>
    <submittedName>
        <fullName evidence="3">FxsA cytoplasmic membrane protein</fullName>
    </submittedName>
</protein>
<dbReference type="AlphaFoldDB" id="Q2RN92"/>
<dbReference type="NCBIfam" id="NF008528">
    <property type="entry name" value="PRK11463.1-2"/>
    <property type="match status" value="1"/>
</dbReference>
<gene>
    <name evidence="3" type="ordered locus">Rru_A3609</name>
</gene>
<proteinExistence type="predicted"/>
<dbReference type="EnsemblBacteria" id="ABC24403">
    <property type="protein sequence ID" value="ABC24403"/>
    <property type="gene ID" value="Rru_A3609"/>
</dbReference>
<keyword evidence="2" id="KW-0812">Transmembrane</keyword>
<dbReference type="InterPro" id="IPR007313">
    <property type="entry name" value="FxsA"/>
</dbReference>
<evidence type="ECO:0000256" key="1">
    <source>
        <dbReference type="SAM" id="MobiDB-lite"/>
    </source>
</evidence>
<dbReference type="eggNOG" id="COG3030">
    <property type="taxonomic scope" value="Bacteria"/>
</dbReference>
<evidence type="ECO:0000313" key="3">
    <source>
        <dbReference type="EMBL" id="ABC24403.1"/>
    </source>
</evidence>
<evidence type="ECO:0000256" key="2">
    <source>
        <dbReference type="SAM" id="Phobius"/>
    </source>
</evidence>
<reference evidence="3 4" key="1">
    <citation type="journal article" date="2011" name="Stand. Genomic Sci.">
        <title>Complete genome sequence of Rhodospirillum rubrum type strain (S1).</title>
        <authorList>
            <person name="Munk A.C."/>
            <person name="Copeland A."/>
            <person name="Lucas S."/>
            <person name="Lapidus A."/>
            <person name="Del Rio T.G."/>
            <person name="Barry K."/>
            <person name="Detter J.C."/>
            <person name="Hammon N."/>
            <person name="Israni S."/>
            <person name="Pitluck S."/>
            <person name="Brettin T."/>
            <person name="Bruce D."/>
            <person name="Han C."/>
            <person name="Tapia R."/>
            <person name="Gilna P."/>
            <person name="Schmutz J."/>
            <person name="Larimer F."/>
            <person name="Land M."/>
            <person name="Kyrpides N.C."/>
            <person name="Mavromatis K."/>
            <person name="Richardson P."/>
            <person name="Rohde M."/>
            <person name="Goker M."/>
            <person name="Klenk H.P."/>
            <person name="Zhang Y."/>
            <person name="Roberts G.P."/>
            <person name="Reslewic S."/>
            <person name="Schwartz D.C."/>
        </authorList>
    </citation>
    <scope>NUCLEOTIDE SEQUENCE [LARGE SCALE GENOMIC DNA]</scope>
    <source>
        <strain evidence="4">ATCC 11170 / ATH 1.1.1 / DSM 467 / LMG 4362 / NCIMB 8255 / S1</strain>
    </source>
</reference>
<name>Q2RN92_RHORT</name>
<dbReference type="STRING" id="269796.Rru_A3609"/>
<dbReference type="KEGG" id="rru:Rru_A3609"/>
<feature type="transmembrane region" description="Helical" evidence="2">
    <location>
        <begin position="76"/>
        <end position="102"/>
    </location>
</feature>
<dbReference type="PhylomeDB" id="Q2RN92"/>
<dbReference type="Pfam" id="PF04186">
    <property type="entry name" value="FxsA"/>
    <property type="match status" value="1"/>
</dbReference>
<dbReference type="PATRIC" id="fig|269796.9.peg.3730"/>
<dbReference type="PANTHER" id="PTHR35335">
    <property type="entry name" value="UPF0716 PROTEIN FXSA"/>
    <property type="match status" value="1"/>
</dbReference>
<keyword evidence="2" id="KW-1133">Transmembrane helix</keyword>
<accession>Q2RN92</accession>
<feature type="region of interest" description="Disordered" evidence="1">
    <location>
        <begin position="134"/>
        <end position="187"/>
    </location>
</feature>
<keyword evidence="2" id="KW-0472">Membrane</keyword>